<dbReference type="PANTHER" id="PTHR34606">
    <property type="entry name" value="BON DOMAIN-CONTAINING PROTEIN"/>
    <property type="match status" value="1"/>
</dbReference>
<organism evidence="3 4">
    <name type="scientific">Lacunisphaera limnophila</name>
    <dbReference type="NCBI Taxonomy" id="1838286"/>
    <lineage>
        <taxon>Bacteria</taxon>
        <taxon>Pseudomonadati</taxon>
        <taxon>Verrucomicrobiota</taxon>
        <taxon>Opitutia</taxon>
        <taxon>Opitutales</taxon>
        <taxon>Opitutaceae</taxon>
        <taxon>Lacunisphaera</taxon>
    </lineage>
</organism>
<feature type="signal peptide" evidence="1">
    <location>
        <begin position="1"/>
        <end position="23"/>
    </location>
</feature>
<dbReference type="PROSITE" id="PS50914">
    <property type="entry name" value="BON"/>
    <property type="match status" value="3"/>
</dbReference>
<reference evidence="3 4" key="1">
    <citation type="submission" date="2016-06" db="EMBL/GenBank/DDBJ databases">
        <title>Three novel species with peptidoglycan cell walls form the new genus Lacunisphaera gen. nov. in the family Opitutaceae of the verrucomicrobial subdivision 4.</title>
        <authorList>
            <person name="Rast P."/>
            <person name="Gloeckner I."/>
            <person name="Jogler M."/>
            <person name="Boedeker C."/>
            <person name="Jeske O."/>
            <person name="Wiegand S."/>
            <person name="Reinhardt R."/>
            <person name="Schumann P."/>
            <person name="Rohde M."/>
            <person name="Spring S."/>
            <person name="Gloeckner F.O."/>
            <person name="Jogler C."/>
        </authorList>
    </citation>
    <scope>NUCLEOTIDE SEQUENCE [LARGE SCALE GENOMIC DNA]</scope>
    <source>
        <strain evidence="3 4">IG16b</strain>
    </source>
</reference>
<feature type="domain" description="BON" evidence="2">
    <location>
        <begin position="183"/>
        <end position="251"/>
    </location>
</feature>
<feature type="domain" description="BON" evidence="2">
    <location>
        <begin position="98"/>
        <end position="166"/>
    </location>
</feature>
<evidence type="ECO:0000313" key="4">
    <source>
        <dbReference type="Proteomes" id="UP000095228"/>
    </source>
</evidence>
<dbReference type="SMART" id="SM00749">
    <property type="entry name" value="BON"/>
    <property type="match status" value="3"/>
</dbReference>
<evidence type="ECO:0000256" key="1">
    <source>
        <dbReference type="SAM" id="SignalP"/>
    </source>
</evidence>
<dbReference type="RefSeq" id="WP_069961674.1">
    <property type="nucleotide sequence ID" value="NZ_CP016094.1"/>
</dbReference>
<feature type="domain" description="BON" evidence="2">
    <location>
        <begin position="25"/>
        <end position="92"/>
    </location>
</feature>
<evidence type="ECO:0000259" key="2">
    <source>
        <dbReference type="PROSITE" id="PS50914"/>
    </source>
</evidence>
<dbReference type="Proteomes" id="UP000095228">
    <property type="component" value="Chromosome"/>
</dbReference>
<name>A0A1D8AU87_9BACT</name>
<keyword evidence="1" id="KW-0732">Signal</keyword>
<dbReference type="KEGG" id="obg:Verru16b_01488"/>
<dbReference type="STRING" id="1838286.Verru16b_01488"/>
<dbReference type="InterPro" id="IPR051686">
    <property type="entry name" value="Lipoprotein_DolP"/>
</dbReference>
<feature type="chain" id="PRO_5009105196" evidence="1">
    <location>
        <begin position="24"/>
        <end position="252"/>
    </location>
</feature>
<gene>
    <name evidence="3" type="primary">osmY</name>
    <name evidence="3" type="ORF">Verru16b_01488</name>
</gene>
<evidence type="ECO:0000313" key="3">
    <source>
        <dbReference type="EMBL" id="AOS44426.1"/>
    </source>
</evidence>
<dbReference type="InterPro" id="IPR007055">
    <property type="entry name" value="BON_dom"/>
</dbReference>
<dbReference type="Gene3D" id="3.30.1340.30">
    <property type="match status" value="3"/>
</dbReference>
<dbReference type="AlphaFoldDB" id="A0A1D8AU87"/>
<keyword evidence="4" id="KW-1185">Reference proteome</keyword>
<dbReference type="EMBL" id="CP016094">
    <property type="protein sequence ID" value="AOS44426.1"/>
    <property type="molecule type" value="Genomic_DNA"/>
</dbReference>
<protein>
    <submittedName>
        <fullName evidence="3">Osmotically-inducible protein Y</fullName>
    </submittedName>
</protein>
<dbReference type="Pfam" id="PF04972">
    <property type="entry name" value="BON"/>
    <property type="match status" value="3"/>
</dbReference>
<accession>A0A1D8AU87</accession>
<dbReference type="InterPro" id="IPR014004">
    <property type="entry name" value="Transpt-assoc_nodulatn_dom_bac"/>
</dbReference>
<proteinExistence type="predicted"/>
<sequence>MKHKHLSVLLALVTAPAVMFASAATDRKIEEAAEASYNYRTVLEDHVKVKAKDGIVTLTGTVQDKDDRALAVDTVENLPGVTSVRNEITVKSTYPEKSDGWMALKIRGRLLVKGNVSAATTTVDVKDGVATLGGTADNLAQKELTGIYAQEIDGVKSVKNEITIKDPSIPSPGAKQTMGEKMDDASITSQVKFALLSHKSTSMLKTKVTTNDGATVISGEAASDAEKSLVTKLAQDVRGVLSVTNNMTVAKA</sequence>
<dbReference type="OrthoDB" id="8910395at2"/>
<dbReference type="PANTHER" id="PTHR34606:SF15">
    <property type="entry name" value="BON DOMAIN-CONTAINING PROTEIN"/>
    <property type="match status" value="1"/>
</dbReference>